<dbReference type="Proteomes" id="UP000284990">
    <property type="component" value="Unassembled WGS sequence"/>
</dbReference>
<dbReference type="EMBL" id="QRVN01000036">
    <property type="protein sequence ID" value="RGS45342.1"/>
    <property type="molecule type" value="Genomic_DNA"/>
</dbReference>
<dbReference type="AlphaFoldDB" id="A0A3E4SDD3"/>
<organism evidence="4 13">
    <name type="scientific">Segatella copri</name>
    <dbReference type="NCBI Taxonomy" id="165179"/>
    <lineage>
        <taxon>Bacteria</taxon>
        <taxon>Pseudomonadati</taxon>
        <taxon>Bacteroidota</taxon>
        <taxon>Bacteroidia</taxon>
        <taxon>Bacteroidales</taxon>
        <taxon>Prevotellaceae</taxon>
        <taxon>Segatella</taxon>
    </lineage>
</organism>
<evidence type="ECO:0000313" key="10">
    <source>
        <dbReference type="Proteomes" id="UP000284990"/>
    </source>
</evidence>
<dbReference type="EMBL" id="QSSA01000028">
    <property type="protein sequence ID" value="RGL57333.1"/>
    <property type="molecule type" value="Genomic_DNA"/>
</dbReference>
<accession>A0A3E4SDD3</accession>
<evidence type="ECO:0000313" key="1">
    <source>
        <dbReference type="EMBL" id="MCE4121795.1"/>
    </source>
</evidence>
<reference evidence="13 14" key="2">
    <citation type="submission" date="2019-09" db="EMBL/GenBank/DDBJ databases">
        <title>Distinct polysaccharide growth profiles of human intestinal Prevotella copri isolates.</title>
        <authorList>
            <person name="Fehlner-Peach H."/>
            <person name="Magnabosco C."/>
            <person name="Raghavan V."/>
            <person name="Scher J.U."/>
            <person name="Tett A."/>
            <person name="Cox L.M."/>
            <person name="Gottsegen C."/>
            <person name="Watters A."/>
            <person name="Wiltshire- Gordon J.D."/>
            <person name="Segata N."/>
            <person name="Bonneau R."/>
            <person name="Littman D.R."/>
        </authorList>
    </citation>
    <scope>NUCLEOTIDE SEQUENCE [LARGE SCALE GENOMIC DNA]</scope>
    <source>
        <strain evidence="4 13">BVe41219</strain>
        <strain evidence="14">iAK279</strain>
        <strain evidence="3">IAK279</strain>
    </source>
</reference>
<evidence type="ECO:0000313" key="5">
    <source>
        <dbReference type="EMBL" id="RGL57333.1"/>
    </source>
</evidence>
<dbReference type="EMBL" id="QSCI01000130">
    <property type="protein sequence ID" value="RGX88956.1"/>
    <property type="molecule type" value="Genomic_DNA"/>
</dbReference>
<dbReference type="Pfam" id="PF13189">
    <property type="entry name" value="Cytidylate_kin2"/>
    <property type="match status" value="1"/>
</dbReference>
<keyword evidence="4" id="KW-0418">Kinase</keyword>
<keyword evidence="4" id="KW-0808">Transferase</keyword>
<sequence length="188" mass="21572">MIITIARQCGCGAIRVGKLLAEKYGIPFYTRKNMMEMAEQRGVLDEMEAFFDERPVDELLFSMSSLGETQRALTEKPLRTLADMIGDEDCIIIGRCGNYIFRERKDLISVFLSGNLEARIKEIQEEKGFSYEEAEEFVEHTEDCRVAYHKYYTGLTWGNADDYDICLDTVRLGVEETASLIEQYVSLI</sequence>
<reference evidence="1" key="3">
    <citation type="submission" date="2021-12" db="EMBL/GenBank/DDBJ databases">
        <authorList>
            <person name="Lv X."/>
        </authorList>
    </citation>
    <scope>NUCLEOTIDE SEQUENCE</scope>
    <source>
        <strain evidence="1">HF2106</strain>
    </source>
</reference>
<dbReference type="EMBL" id="VZAZ01000007">
    <property type="protein sequence ID" value="MQO54507.1"/>
    <property type="molecule type" value="Genomic_DNA"/>
</dbReference>
<evidence type="ECO:0000313" key="4">
    <source>
        <dbReference type="EMBL" id="MQO54507.1"/>
    </source>
</evidence>
<dbReference type="EMBL" id="JAJTVO010000008">
    <property type="protein sequence ID" value="MCE4121795.1"/>
    <property type="molecule type" value="Genomic_DNA"/>
</dbReference>
<dbReference type="Proteomes" id="UP001209476">
    <property type="component" value="Unassembled WGS sequence"/>
</dbReference>
<evidence type="ECO:0000313" key="11">
    <source>
        <dbReference type="Proteomes" id="UP000285604"/>
    </source>
</evidence>
<dbReference type="EMBL" id="QSFW01000043">
    <property type="protein sequence ID" value="RHA82488.1"/>
    <property type="molecule type" value="Genomic_DNA"/>
</dbReference>
<name>A0A3E4SDD3_9BACT</name>
<evidence type="ECO:0000313" key="2">
    <source>
        <dbReference type="EMBL" id="MCW4165562.1"/>
    </source>
</evidence>
<protein>
    <submittedName>
        <fullName evidence="4">Cytidylate kinase-like family protein</fullName>
    </submittedName>
</protein>
<dbReference type="Proteomes" id="UP000358159">
    <property type="component" value="Unassembled WGS sequence"/>
</dbReference>
<dbReference type="Proteomes" id="UP000390763">
    <property type="component" value="Unassembled WGS sequence"/>
</dbReference>
<dbReference type="Proteomes" id="UP000261187">
    <property type="component" value="Unassembled WGS sequence"/>
</dbReference>
<proteinExistence type="predicted"/>
<evidence type="ECO:0000313" key="14">
    <source>
        <dbReference type="Proteomes" id="UP000390763"/>
    </source>
</evidence>
<evidence type="ECO:0000313" key="7">
    <source>
        <dbReference type="EMBL" id="RGX88956.1"/>
    </source>
</evidence>
<evidence type="ECO:0000313" key="12">
    <source>
        <dbReference type="Proteomes" id="UP000286113"/>
    </source>
</evidence>
<dbReference type="RefSeq" id="WP_117695213.1">
    <property type="nucleotide sequence ID" value="NZ_CAXTHI010000007.1"/>
</dbReference>
<evidence type="ECO:0000313" key="9">
    <source>
        <dbReference type="Proteomes" id="UP000261187"/>
    </source>
</evidence>
<dbReference type="InterPro" id="IPR027417">
    <property type="entry name" value="P-loop_NTPase"/>
</dbReference>
<evidence type="ECO:0000313" key="13">
    <source>
        <dbReference type="Proteomes" id="UP000358159"/>
    </source>
</evidence>
<dbReference type="Proteomes" id="UP001200307">
    <property type="component" value="Unassembled WGS sequence"/>
</dbReference>
<dbReference type="SUPFAM" id="SSF52540">
    <property type="entry name" value="P-loop containing nucleoside triphosphate hydrolases"/>
    <property type="match status" value="1"/>
</dbReference>
<dbReference type="EMBL" id="VZBT01000097">
    <property type="protein sequence ID" value="MQO04922.1"/>
    <property type="molecule type" value="Genomic_DNA"/>
</dbReference>
<dbReference type="EMBL" id="JAPDUM010000001">
    <property type="protein sequence ID" value="MCW4165562.1"/>
    <property type="molecule type" value="Genomic_DNA"/>
</dbReference>
<reference evidence="2" key="4">
    <citation type="submission" date="2022-11" db="EMBL/GenBank/DDBJ databases">
        <title>Genomic repertoires linked with pathogenic potency of arthritogenic Prevotella copri isolated from the gut of rheumatoid arthritis patients.</title>
        <authorList>
            <person name="Nii T."/>
            <person name="Maeda Y."/>
            <person name="Motooka D."/>
            <person name="Naito M."/>
            <person name="Matsumoto Y."/>
            <person name="Ogawa T."/>
            <person name="Oguro-Igashira E."/>
            <person name="Kishikawa T."/>
            <person name="Yamashita M."/>
            <person name="Koizumi S."/>
            <person name="Kurakawa T."/>
            <person name="Okumura R."/>
            <person name="Kayama H."/>
            <person name="Murakami M."/>
            <person name="Sakaguchi T."/>
            <person name="Das B."/>
            <person name="Nakamura S."/>
            <person name="Okada Y."/>
            <person name="Kumanogoh A."/>
            <person name="Takeda K."/>
        </authorList>
    </citation>
    <scope>NUCLEOTIDE SEQUENCE</scope>
    <source>
        <strain evidence="2">RA-N001-16</strain>
    </source>
</reference>
<dbReference type="Proteomes" id="UP000285604">
    <property type="component" value="Unassembled WGS sequence"/>
</dbReference>
<dbReference type="GO" id="GO:0016301">
    <property type="term" value="F:kinase activity"/>
    <property type="evidence" value="ECO:0007669"/>
    <property type="project" value="UniProtKB-KW"/>
</dbReference>
<dbReference type="Proteomes" id="UP000286113">
    <property type="component" value="Unassembled WGS sequence"/>
</dbReference>
<gene>
    <name evidence="8" type="ORF">DW916_15010</name>
    <name evidence="6" type="ORF">DWX90_13820</name>
    <name evidence="7" type="ORF">DXA63_15560</name>
    <name evidence="5" type="ORF">DXC61_11785</name>
    <name evidence="4" type="ORF">F7D42_02045</name>
    <name evidence="3" type="ORF">F7D62_12620</name>
    <name evidence="1" type="ORF">LYY06_05870</name>
    <name evidence="2" type="ORF">ONS98_10100</name>
</gene>
<comment type="caution">
    <text evidence="4">The sequence shown here is derived from an EMBL/GenBank/DDBJ whole genome shotgun (WGS) entry which is preliminary data.</text>
</comment>
<evidence type="ECO:0000313" key="6">
    <source>
        <dbReference type="EMBL" id="RGS45342.1"/>
    </source>
</evidence>
<evidence type="ECO:0000313" key="8">
    <source>
        <dbReference type="EMBL" id="RHA82488.1"/>
    </source>
</evidence>
<dbReference type="Gene3D" id="3.40.50.300">
    <property type="entry name" value="P-loop containing nucleotide triphosphate hydrolases"/>
    <property type="match status" value="1"/>
</dbReference>
<evidence type="ECO:0000313" key="3">
    <source>
        <dbReference type="EMBL" id="MQO04922.1"/>
    </source>
</evidence>
<reference evidence="9 10" key="1">
    <citation type="submission" date="2018-08" db="EMBL/GenBank/DDBJ databases">
        <title>A genome reference for cultivated species of the human gut microbiota.</title>
        <authorList>
            <person name="Zou Y."/>
            <person name="Xue W."/>
            <person name="Luo G."/>
        </authorList>
    </citation>
    <scope>NUCLEOTIDE SEQUENCE [LARGE SCALE GENOMIC DNA]</scope>
    <source>
        <strain evidence="6 12">AF22-1</strain>
        <strain evidence="8 10">AM42-23AC</strain>
        <strain evidence="7 11">OF03-3</strain>
        <strain evidence="5 9">TF06-40</strain>
    </source>
</reference>